<reference evidence="1 2" key="1">
    <citation type="submission" date="2013-07" db="EMBL/GenBank/DDBJ databases">
        <title>Completed genome of Sphingomonas sanxanigenens NX02.</title>
        <authorList>
            <person name="Ma T."/>
            <person name="Huang H."/>
            <person name="Wu M."/>
            <person name="Li X."/>
            <person name="Li G."/>
        </authorList>
    </citation>
    <scope>NUCLEOTIDE SEQUENCE [LARGE SCALE GENOMIC DNA]</scope>
    <source>
        <strain evidence="1 2">NX02</strain>
    </source>
</reference>
<dbReference type="AlphaFoldDB" id="W0A7G9"/>
<dbReference type="PATRIC" id="fig|1123269.5.peg.1261"/>
<dbReference type="KEGG" id="ssan:NX02_06505"/>
<name>W0A7G9_9SPHN</name>
<keyword evidence="2" id="KW-1185">Reference proteome</keyword>
<sequence length="90" mass="9913">MAQRTDQNHAIPIRTGYLFGVRTANATDVGGEISYGPDDAREIIRLDEESRCAARTGQFEPPRLFVEANGCMKRTGSQPCSQRSRKNVAA</sequence>
<organism evidence="1 2">
    <name type="scientific">Sphingomonas sanxanigenens DSM 19645 = NX02</name>
    <dbReference type="NCBI Taxonomy" id="1123269"/>
    <lineage>
        <taxon>Bacteria</taxon>
        <taxon>Pseudomonadati</taxon>
        <taxon>Pseudomonadota</taxon>
        <taxon>Alphaproteobacteria</taxon>
        <taxon>Sphingomonadales</taxon>
        <taxon>Sphingomonadaceae</taxon>
        <taxon>Sphingomonas</taxon>
    </lineage>
</organism>
<dbReference type="RefSeq" id="WP_245648779.1">
    <property type="nucleotide sequence ID" value="NZ_CP006644.1"/>
</dbReference>
<dbReference type="HOGENOM" id="CLU_2439245_0_0_5"/>
<protein>
    <submittedName>
        <fullName evidence="1">Uncharacterized protein</fullName>
    </submittedName>
</protein>
<evidence type="ECO:0000313" key="1">
    <source>
        <dbReference type="EMBL" id="AHE53031.1"/>
    </source>
</evidence>
<proteinExistence type="predicted"/>
<gene>
    <name evidence="1" type="ORF">NX02_06505</name>
</gene>
<dbReference type="EMBL" id="CP006644">
    <property type="protein sequence ID" value="AHE53031.1"/>
    <property type="molecule type" value="Genomic_DNA"/>
</dbReference>
<accession>W0A7G9</accession>
<evidence type="ECO:0000313" key="2">
    <source>
        <dbReference type="Proteomes" id="UP000018851"/>
    </source>
</evidence>
<dbReference type="Proteomes" id="UP000018851">
    <property type="component" value="Chromosome"/>
</dbReference>